<dbReference type="PROSITE" id="PS50043">
    <property type="entry name" value="HTH_LUXR_2"/>
    <property type="match status" value="1"/>
</dbReference>
<dbReference type="InterPro" id="IPR016032">
    <property type="entry name" value="Sig_transdc_resp-reg_C-effctor"/>
</dbReference>
<feature type="domain" description="HTH luxR-type" evidence="4">
    <location>
        <begin position="70"/>
        <end position="135"/>
    </location>
</feature>
<reference evidence="5 6" key="1">
    <citation type="submission" date="2020-05" db="EMBL/GenBank/DDBJ databases">
        <title>Complete genome sequence of of a novel Thermoleptolyngbya strain isolated from hot springs of Ganzi, Sichuan China.</title>
        <authorList>
            <person name="Tang J."/>
            <person name="Daroch M."/>
            <person name="Li L."/>
            <person name="Waleron K."/>
            <person name="Waleron M."/>
            <person name="Waleron M."/>
        </authorList>
    </citation>
    <scope>NUCLEOTIDE SEQUENCE [LARGE SCALE GENOMIC DNA]</scope>
    <source>
        <strain evidence="5 6">PKUAC-SCTA183</strain>
    </source>
</reference>
<keyword evidence="3" id="KW-0804">Transcription</keyword>
<dbReference type="InterPro" id="IPR036388">
    <property type="entry name" value="WH-like_DNA-bd_sf"/>
</dbReference>
<gene>
    <name evidence="5" type="ORF">HPC62_11215</name>
</gene>
<dbReference type="Proteomes" id="UP000505210">
    <property type="component" value="Chromosome"/>
</dbReference>
<accession>A0A6M8BMD3</accession>
<keyword evidence="6" id="KW-1185">Reference proteome</keyword>
<organism evidence="5 6">
    <name type="scientific">Thermoleptolyngbya sichuanensis A183</name>
    <dbReference type="NCBI Taxonomy" id="2737172"/>
    <lineage>
        <taxon>Bacteria</taxon>
        <taxon>Bacillati</taxon>
        <taxon>Cyanobacteriota</taxon>
        <taxon>Cyanophyceae</taxon>
        <taxon>Oculatellales</taxon>
        <taxon>Oculatellaceae</taxon>
        <taxon>Thermoleptolyngbya</taxon>
        <taxon>Thermoleptolyngbya sichuanensis</taxon>
    </lineage>
</organism>
<keyword evidence="2" id="KW-0238">DNA-binding</keyword>
<dbReference type="GO" id="GO:0006355">
    <property type="term" value="P:regulation of DNA-templated transcription"/>
    <property type="evidence" value="ECO:0007669"/>
    <property type="project" value="InterPro"/>
</dbReference>
<dbReference type="InterPro" id="IPR000792">
    <property type="entry name" value="Tscrpt_reg_LuxR_C"/>
</dbReference>
<dbReference type="AlphaFoldDB" id="A0A6M8BMD3"/>
<evidence type="ECO:0000256" key="3">
    <source>
        <dbReference type="ARBA" id="ARBA00023163"/>
    </source>
</evidence>
<evidence type="ECO:0000313" key="5">
    <source>
        <dbReference type="EMBL" id="QKD84911.1"/>
    </source>
</evidence>
<name>A0A6M8BMD3_9CYAN</name>
<keyword evidence="1" id="KW-0805">Transcription regulation</keyword>
<dbReference type="SMART" id="SM00421">
    <property type="entry name" value="HTH_LUXR"/>
    <property type="match status" value="1"/>
</dbReference>
<protein>
    <submittedName>
        <fullName evidence="5">Helix-turn-helix transcriptional regulator</fullName>
    </submittedName>
</protein>
<evidence type="ECO:0000313" key="6">
    <source>
        <dbReference type="Proteomes" id="UP000505210"/>
    </source>
</evidence>
<evidence type="ECO:0000256" key="1">
    <source>
        <dbReference type="ARBA" id="ARBA00023015"/>
    </source>
</evidence>
<dbReference type="KEGG" id="theu:HPC62_11215"/>
<dbReference type="PRINTS" id="PR00038">
    <property type="entry name" value="HTHLUXR"/>
</dbReference>
<sequence length="139" mass="15594">MNTQNSNKPVSGSLDLNRLERDVLIRLLSQAAVFWKPIKVFQDAKETINEVIFELKIDETEFYLVRRTPTDAKAVCLSPRELAIARLIAQGLPNKTISSTLEISPCTVSTYLRRIFGKLGVSSRAAMVARLMQDNVLQS</sequence>
<dbReference type="Gene3D" id="1.10.10.10">
    <property type="entry name" value="Winged helix-like DNA-binding domain superfamily/Winged helix DNA-binding domain"/>
    <property type="match status" value="1"/>
</dbReference>
<dbReference type="SUPFAM" id="SSF46894">
    <property type="entry name" value="C-terminal effector domain of the bipartite response regulators"/>
    <property type="match status" value="1"/>
</dbReference>
<dbReference type="PANTHER" id="PTHR44688">
    <property type="entry name" value="DNA-BINDING TRANSCRIPTIONAL ACTIVATOR DEVR_DOSR"/>
    <property type="match status" value="1"/>
</dbReference>
<dbReference type="CDD" id="cd06170">
    <property type="entry name" value="LuxR_C_like"/>
    <property type="match status" value="1"/>
</dbReference>
<dbReference type="GO" id="GO:0003677">
    <property type="term" value="F:DNA binding"/>
    <property type="evidence" value="ECO:0007669"/>
    <property type="project" value="UniProtKB-KW"/>
</dbReference>
<dbReference type="PANTHER" id="PTHR44688:SF16">
    <property type="entry name" value="DNA-BINDING TRANSCRIPTIONAL ACTIVATOR DEVR_DOSR"/>
    <property type="match status" value="1"/>
</dbReference>
<proteinExistence type="predicted"/>
<dbReference type="Pfam" id="PF00196">
    <property type="entry name" value="GerE"/>
    <property type="match status" value="1"/>
</dbReference>
<evidence type="ECO:0000256" key="2">
    <source>
        <dbReference type="ARBA" id="ARBA00023125"/>
    </source>
</evidence>
<dbReference type="PROSITE" id="PS00622">
    <property type="entry name" value="HTH_LUXR_1"/>
    <property type="match status" value="1"/>
</dbReference>
<evidence type="ECO:0000259" key="4">
    <source>
        <dbReference type="PROSITE" id="PS50043"/>
    </source>
</evidence>
<dbReference type="EMBL" id="CP053661">
    <property type="protein sequence ID" value="QKD84911.1"/>
    <property type="molecule type" value="Genomic_DNA"/>
</dbReference>